<organism evidence="2 3">
    <name type="scientific">Cryobacterium psychrophilum</name>
    <dbReference type="NCBI Taxonomy" id="41988"/>
    <lineage>
        <taxon>Bacteria</taxon>
        <taxon>Bacillati</taxon>
        <taxon>Actinomycetota</taxon>
        <taxon>Actinomycetes</taxon>
        <taxon>Micrococcales</taxon>
        <taxon>Microbacteriaceae</taxon>
        <taxon>Cryobacterium</taxon>
    </lineage>
</organism>
<dbReference type="Proteomes" id="UP000298218">
    <property type="component" value="Unassembled WGS sequence"/>
</dbReference>
<feature type="compositionally biased region" description="Low complexity" evidence="1">
    <location>
        <begin position="72"/>
        <end position="89"/>
    </location>
</feature>
<proteinExistence type="predicted"/>
<comment type="caution">
    <text evidence="2">The sequence shown here is derived from an EMBL/GenBank/DDBJ whole genome shotgun (WGS) entry which is preliminary data.</text>
</comment>
<protein>
    <recommendedName>
        <fullName evidence="4">DNA alkylation repair protein</fullName>
    </recommendedName>
</protein>
<evidence type="ECO:0008006" key="4">
    <source>
        <dbReference type="Google" id="ProtNLM"/>
    </source>
</evidence>
<dbReference type="SUPFAM" id="SSF48371">
    <property type="entry name" value="ARM repeat"/>
    <property type="match status" value="1"/>
</dbReference>
<keyword evidence="3" id="KW-1185">Reference proteome</keyword>
<gene>
    <name evidence="2" type="ORF">E3T53_14360</name>
</gene>
<evidence type="ECO:0000256" key="1">
    <source>
        <dbReference type="SAM" id="MobiDB-lite"/>
    </source>
</evidence>
<dbReference type="EMBL" id="SOHQ01000041">
    <property type="protein sequence ID" value="TFD75968.1"/>
    <property type="molecule type" value="Genomic_DNA"/>
</dbReference>
<dbReference type="Gene3D" id="1.25.10.90">
    <property type="match status" value="1"/>
</dbReference>
<evidence type="ECO:0000313" key="2">
    <source>
        <dbReference type="EMBL" id="TFD75968.1"/>
    </source>
</evidence>
<feature type="region of interest" description="Disordered" evidence="1">
    <location>
        <begin position="63"/>
        <end position="109"/>
    </location>
</feature>
<feature type="compositionally biased region" description="Basic residues" evidence="1">
    <location>
        <begin position="97"/>
        <end position="109"/>
    </location>
</feature>
<dbReference type="InterPro" id="IPR014825">
    <property type="entry name" value="DNA_alkylation"/>
</dbReference>
<evidence type="ECO:0000313" key="3">
    <source>
        <dbReference type="Proteomes" id="UP000298218"/>
    </source>
</evidence>
<dbReference type="AlphaFoldDB" id="A0A4Y8KMH1"/>
<name>A0A4Y8KMH1_9MICO</name>
<dbReference type="OrthoDB" id="9775346at2"/>
<reference evidence="2 3" key="1">
    <citation type="submission" date="2019-03" db="EMBL/GenBank/DDBJ databases">
        <title>Genomics of glacier-inhabiting Cryobacterium strains.</title>
        <authorList>
            <person name="Liu Q."/>
            <person name="Xin Y.-H."/>
        </authorList>
    </citation>
    <scope>NUCLEOTIDE SEQUENCE [LARGE SCALE GENOMIC DNA]</scope>
    <source>
        <strain evidence="2 3">CGMCC 1.4292</strain>
    </source>
</reference>
<dbReference type="InterPro" id="IPR016024">
    <property type="entry name" value="ARM-type_fold"/>
</dbReference>
<dbReference type="Pfam" id="PF08713">
    <property type="entry name" value="DNA_alkylation"/>
    <property type="match status" value="1"/>
</dbReference>
<sequence length="109" mass="12118">MMFELAGSEALWRRRVAMVGSLGLIMRGDASTTLELATRLLGDREPLMHKAVGWMLREPGKHIDQSRTAAVAGPAASRSTSSSPRGPRPAFREGRGRRGQPRRRRRRTP</sequence>
<accession>A0A4Y8KMH1</accession>